<keyword evidence="2" id="KW-1185">Reference proteome</keyword>
<proteinExistence type="predicted"/>
<reference evidence="1" key="1">
    <citation type="submission" date="2021-01" db="EMBL/GenBank/DDBJ databases">
        <title>Whole genome shotgun sequence of Planosporangium flavigriseum NBRC 105377.</title>
        <authorList>
            <person name="Komaki H."/>
            <person name="Tamura T."/>
        </authorList>
    </citation>
    <scope>NUCLEOTIDE SEQUENCE</scope>
    <source>
        <strain evidence="1">NBRC 105377</strain>
    </source>
</reference>
<dbReference type="AlphaFoldDB" id="A0A8J3PJG0"/>
<protein>
    <submittedName>
        <fullName evidence="1">Uncharacterized protein</fullName>
    </submittedName>
</protein>
<accession>A0A8J3PJG0</accession>
<name>A0A8J3PJG0_9ACTN</name>
<dbReference type="EMBL" id="BONU01000003">
    <property type="protein sequence ID" value="GIG72256.1"/>
    <property type="molecule type" value="Genomic_DNA"/>
</dbReference>
<organism evidence="1 2">
    <name type="scientific">Planosporangium flavigriseum</name>
    <dbReference type="NCBI Taxonomy" id="373681"/>
    <lineage>
        <taxon>Bacteria</taxon>
        <taxon>Bacillati</taxon>
        <taxon>Actinomycetota</taxon>
        <taxon>Actinomycetes</taxon>
        <taxon>Micromonosporales</taxon>
        <taxon>Micromonosporaceae</taxon>
        <taxon>Planosporangium</taxon>
    </lineage>
</organism>
<comment type="caution">
    <text evidence="1">The sequence shown here is derived from an EMBL/GenBank/DDBJ whole genome shotgun (WGS) entry which is preliminary data.</text>
</comment>
<dbReference type="Proteomes" id="UP000653674">
    <property type="component" value="Unassembled WGS sequence"/>
</dbReference>
<gene>
    <name evidence="1" type="ORF">Pfl04_06600</name>
</gene>
<evidence type="ECO:0000313" key="1">
    <source>
        <dbReference type="EMBL" id="GIG72256.1"/>
    </source>
</evidence>
<evidence type="ECO:0000313" key="2">
    <source>
        <dbReference type="Proteomes" id="UP000653674"/>
    </source>
</evidence>
<dbReference type="RefSeq" id="WP_168072633.1">
    <property type="nucleotide sequence ID" value="NZ_BAAAQJ010000008.1"/>
</dbReference>
<sequence length="101" mass="11221">MHDSVYELVGDDPRLAKLLRASLSKLADGPEGPLREMAEGVLSGHVDLRQAAMSDAYGDELGAAFGRFWSHYEQLDQRERDELVRQAGQQLDELLDGPRPS</sequence>